<evidence type="ECO:0000256" key="1">
    <source>
        <dbReference type="ARBA" id="ARBA00004651"/>
    </source>
</evidence>
<keyword evidence="2" id="KW-1003">Cell membrane</keyword>
<comment type="subcellular location">
    <subcellularLocation>
        <location evidence="1">Cell membrane</location>
        <topology evidence="1">Multi-pass membrane protein</topology>
    </subcellularLocation>
</comment>
<protein>
    <submittedName>
        <fullName evidence="8">Membrane protein DedA with SNARE-associated domain</fullName>
    </submittedName>
</protein>
<organism evidence="8 9">
    <name type="scientific">Sphingosinicella soli</name>
    <dbReference type="NCBI Taxonomy" id="333708"/>
    <lineage>
        <taxon>Bacteria</taxon>
        <taxon>Pseudomonadati</taxon>
        <taxon>Pseudomonadota</taxon>
        <taxon>Alphaproteobacteria</taxon>
        <taxon>Sphingomonadales</taxon>
        <taxon>Sphingosinicellaceae</taxon>
        <taxon>Sphingosinicella</taxon>
    </lineage>
</organism>
<gene>
    <name evidence="8" type="ORF">GGQ98_001330</name>
</gene>
<evidence type="ECO:0000256" key="4">
    <source>
        <dbReference type="ARBA" id="ARBA00022989"/>
    </source>
</evidence>
<evidence type="ECO:0000313" key="8">
    <source>
        <dbReference type="EMBL" id="MBB4631716.1"/>
    </source>
</evidence>
<keyword evidence="5 6" id="KW-0472">Membrane</keyword>
<accession>A0A7W7F5V9</accession>
<feature type="domain" description="VTT" evidence="7">
    <location>
        <begin position="30"/>
        <end position="160"/>
    </location>
</feature>
<dbReference type="PANTHER" id="PTHR42709:SF6">
    <property type="entry name" value="UNDECAPRENYL PHOSPHATE TRANSPORTER A"/>
    <property type="match status" value="1"/>
</dbReference>
<feature type="transmembrane region" description="Helical" evidence="6">
    <location>
        <begin position="140"/>
        <end position="160"/>
    </location>
</feature>
<keyword evidence="9" id="KW-1185">Reference proteome</keyword>
<dbReference type="EMBL" id="JACHNZ010000012">
    <property type="protein sequence ID" value="MBB4631716.1"/>
    <property type="molecule type" value="Genomic_DNA"/>
</dbReference>
<dbReference type="GO" id="GO:0005886">
    <property type="term" value="C:plasma membrane"/>
    <property type="evidence" value="ECO:0007669"/>
    <property type="project" value="UniProtKB-SubCell"/>
</dbReference>
<evidence type="ECO:0000256" key="6">
    <source>
        <dbReference type="SAM" id="Phobius"/>
    </source>
</evidence>
<dbReference type="Pfam" id="PF09335">
    <property type="entry name" value="VTT_dom"/>
    <property type="match status" value="1"/>
</dbReference>
<dbReference type="RefSeq" id="WP_184066901.1">
    <property type="nucleotide sequence ID" value="NZ_JACHNZ010000012.1"/>
</dbReference>
<evidence type="ECO:0000256" key="5">
    <source>
        <dbReference type="ARBA" id="ARBA00023136"/>
    </source>
</evidence>
<evidence type="ECO:0000256" key="2">
    <source>
        <dbReference type="ARBA" id="ARBA00022475"/>
    </source>
</evidence>
<name>A0A7W7F5V9_9SPHN</name>
<evidence type="ECO:0000313" key="9">
    <source>
        <dbReference type="Proteomes" id="UP000566324"/>
    </source>
</evidence>
<keyword evidence="4 6" id="KW-1133">Transmembrane helix</keyword>
<dbReference type="Proteomes" id="UP000566324">
    <property type="component" value="Unassembled WGS sequence"/>
</dbReference>
<dbReference type="AlphaFoldDB" id="A0A7W7F5V9"/>
<dbReference type="InterPro" id="IPR051311">
    <property type="entry name" value="DedA_domain"/>
</dbReference>
<feature type="transmembrane region" description="Helical" evidence="6">
    <location>
        <begin position="50"/>
        <end position="71"/>
    </location>
</feature>
<keyword evidence="3 6" id="KW-0812">Transmembrane</keyword>
<feature type="transmembrane region" description="Helical" evidence="6">
    <location>
        <begin position="12"/>
        <end position="30"/>
    </location>
</feature>
<proteinExistence type="predicted"/>
<evidence type="ECO:0000256" key="3">
    <source>
        <dbReference type="ARBA" id="ARBA00022692"/>
    </source>
</evidence>
<evidence type="ECO:0000259" key="7">
    <source>
        <dbReference type="Pfam" id="PF09335"/>
    </source>
</evidence>
<comment type="caution">
    <text evidence="8">The sequence shown here is derived from an EMBL/GenBank/DDBJ whole genome shotgun (WGS) entry which is preliminary data.</text>
</comment>
<feature type="transmembrane region" description="Helical" evidence="6">
    <location>
        <begin position="172"/>
        <end position="193"/>
    </location>
</feature>
<sequence>MGEWVQQLIAETGYLGIAFLMFLETVFPPIPSEIIMSFAGLEAAKGAFSLVGAIIAGTTGAMFGNIFWYLLAKQIGIHRFDPIVRRFGRWLTVSIGDIEKAHKWFDQHGAAFVLFGRMLPTLRSLVSVPAGFMEMNFRRFVIYSTIGTAGWTTLLAVTGYKLGQDYAEIEAYVGPVGTAVIVVCLAGYVWRVITWKPHA</sequence>
<dbReference type="PANTHER" id="PTHR42709">
    <property type="entry name" value="ALKALINE PHOSPHATASE LIKE PROTEIN"/>
    <property type="match status" value="1"/>
</dbReference>
<reference evidence="8 9" key="1">
    <citation type="submission" date="2020-08" db="EMBL/GenBank/DDBJ databases">
        <title>Genomic Encyclopedia of Type Strains, Phase IV (KMG-IV): sequencing the most valuable type-strain genomes for metagenomic binning, comparative biology and taxonomic classification.</title>
        <authorList>
            <person name="Goeker M."/>
        </authorList>
    </citation>
    <scope>NUCLEOTIDE SEQUENCE [LARGE SCALE GENOMIC DNA]</scope>
    <source>
        <strain evidence="8 9">DSM 17328</strain>
    </source>
</reference>
<dbReference type="InterPro" id="IPR032816">
    <property type="entry name" value="VTT_dom"/>
</dbReference>